<sequence length="358" mass="41684">MIVLFLQKAIKGLISEFFILKGKLPQFEKYQFPWLYANGRLTIIFLFERLLHSLLWETVSLHDWTLIKDMGKILTEYMFPANIPTLKVTCLYFLNHNVASHLAQQGEYKLSKPIAYNYDILVSGTTSFICGLLGLSNLNEVLQSSMYTKSLAFLKRQKIRKQMLKSAQDSMFQQGLKDTLIKGYHKQDAKNFLFPTKHIDVHLLVRVGEQRISYLLQSFFVGLSWCAVPLKKTVSTSVLWGYFAHMTANRLLKNQFWEQTFLLFITPSRHYRVLEAVHALIVEYMHFLAILMSTFFPFVHLHICFGVTWICPQKNLNLSFHILAPRKDMVDDKLASKTLVQMEELGEEVATRIPRKEF</sequence>
<dbReference type="Proteomes" id="UP001396334">
    <property type="component" value="Unassembled WGS sequence"/>
</dbReference>
<comment type="caution">
    <text evidence="8">The sequence shown here is derived from an EMBL/GenBank/DDBJ whole genome shotgun (WGS) entry which is preliminary data.</text>
</comment>
<evidence type="ECO:0000256" key="2">
    <source>
        <dbReference type="ARBA" id="ARBA00006262"/>
    </source>
</evidence>
<dbReference type="PANTHER" id="PTHR11453">
    <property type="entry name" value="ANION EXCHANGE PROTEIN"/>
    <property type="match status" value="1"/>
</dbReference>
<keyword evidence="5 6" id="KW-0472">Membrane</keyword>
<feature type="transmembrane region" description="Helical" evidence="6">
    <location>
        <begin position="284"/>
        <end position="311"/>
    </location>
</feature>
<keyword evidence="3 6" id="KW-0812">Transmembrane</keyword>
<evidence type="ECO:0000259" key="7">
    <source>
        <dbReference type="Pfam" id="PF00955"/>
    </source>
</evidence>
<organism evidence="8 9">
    <name type="scientific">Hibiscus sabdariffa</name>
    <name type="common">roselle</name>
    <dbReference type="NCBI Taxonomy" id="183260"/>
    <lineage>
        <taxon>Eukaryota</taxon>
        <taxon>Viridiplantae</taxon>
        <taxon>Streptophyta</taxon>
        <taxon>Embryophyta</taxon>
        <taxon>Tracheophyta</taxon>
        <taxon>Spermatophyta</taxon>
        <taxon>Magnoliopsida</taxon>
        <taxon>eudicotyledons</taxon>
        <taxon>Gunneridae</taxon>
        <taxon>Pentapetalae</taxon>
        <taxon>rosids</taxon>
        <taxon>malvids</taxon>
        <taxon>Malvales</taxon>
        <taxon>Malvaceae</taxon>
        <taxon>Malvoideae</taxon>
        <taxon>Hibiscus</taxon>
    </lineage>
</organism>
<evidence type="ECO:0000313" key="8">
    <source>
        <dbReference type="EMBL" id="KAK8992928.1"/>
    </source>
</evidence>
<dbReference type="EMBL" id="JBBPBN010000050">
    <property type="protein sequence ID" value="KAK8992928.1"/>
    <property type="molecule type" value="Genomic_DNA"/>
</dbReference>
<name>A0ABR2PX40_9ROSI</name>
<feature type="domain" description="Bicarbonate transporter-like transmembrane" evidence="7">
    <location>
        <begin position="204"/>
        <end position="286"/>
    </location>
</feature>
<accession>A0ABR2PX40</accession>
<keyword evidence="4 6" id="KW-1133">Transmembrane helix</keyword>
<evidence type="ECO:0000256" key="1">
    <source>
        <dbReference type="ARBA" id="ARBA00004141"/>
    </source>
</evidence>
<evidence type="ECO:0000256" key="4">
    <source>
        <dbReference type="ARBA" id="ARBA00022989"/>
    </source>
</evidence>
<evidence type="ECO:0000256" key="3">
    <source>
        <dbReference type="ARBA" id="ARBA00022692"/>
    </source>
</evidence>
<gene>
    <name evidence="8" type="ORF">V6N11_048987</name>
</gene>
<evidence type="ECO:0000256" key="5">
    <source>
        <dbReference type="ARBA" id="ARBA00023136"/>
    </source>
</evidence>
<keyword evidence="9" id="KW-1185">Reference proteome</keyword>
<feature type="domain" description="Bicarbonate transporter-like transmembrane" evidence="7">
    <location>
        <begin position="64"/>
        <end position="152"/>
    </location>
</feature>
<evidence type="ECO:0000313" key="9">
    <source>
        <dbReference type="Proteomes" id="UP001396334"/>
    </source>
</evidence>
<dbReference type="InterPro" id="IPR003020">
    <property type="entry name" value="HCO3_transpt_euk"/>
</dbReference>
<comment type="similarity">
    <text evidence="2">Belongs to the anion exchanger (TC 2.A.31.3) family.</text>
</comment>
<dbReference type="InterPro" id="IPR011531">
    <property type="entry name" value="HCO3_transpt-like_TM_dom"/>
</dbReference>
<comment type="subcellular location">
    <subcellularLocation>
        <location evidence="1">Membrane</location>
        <topology evidence="1">Multi-pass membrane protein</topology>
    </subcellularLocation>
</comment>
<dbReference type="PANTHER" id="PTHR11453:SF131">
    <property type="entry name" value="BORON TRANSPORTER 7-RELATED"/>
    <property type="match status" value="1"/>
</dbReference>
<proteinExistence type="inferred from homology"/>
<evidence type="ECO:0000256" key="6">
    <source>
        <dbReference type="SAM" id="Phobius"/>
    </source>
</evidence>
<reference evidence="8 9" key="1">
    <citation type="journal article" date="2024" name="G3 (Bethesda)">
        <title>Genome assembly of Hibiscus sabdariffa L. provides insights into metabolisms of medicinal natural products.</title>
        <authorList>
            <person name="Kim T."/>
        </authorList>
    </citation>
    <scope>NUCLEOTIDE SEQUENCE [LARGE SCALE GENOMIC DNA]</scope>
    <source>
        <strain evidence="8">TK-2024</strain>
        <tissue evidence="8">Old leaves</tissue>
    </source>
</reference>
<protein>
    <recommendedName>
        <fullName evidence="7">Bicarbonate transporter-like transmembrane domain-containing protein</fullName>
    </recommendedName>
</protein>
<dbReference type="Pfam" id="PF00955">
    <property type="entry name" value="HCO3_cotransp"/>
    <property type="match status" value="2"/>
</dbReference>